<sequence>MSEHPVAKARVRGDFFLFDFKEFPARLDAPGVTARQGWRDAIGAPGLSRRRSSRSASCSATDQEVSTARIIAYLQG</sequence>
<gene>
    <name evidence="1" type="ORF">MZV50_13160</name>
</gene>
<accession>A0ABY5A030</accession>
<dbReference type="Proteomes" id="UP001057520">
    <property type="component" value="Chromosome"/>
</dbReference>
<protein>
    <submittedName>
        <fullName evidence="1">Uncharacterized protein</fullName>
    </submittedName>
</protein>
<organism evidence="1 2">
    <name type="scientific">Caulobacter segnis</name>
    <dbReference type="NCBI Taxonomy" id="88688"/>
    <lineage>
        <taxon>Bacteria</taxon>
        <taxon>Pseudomonadati</taxon>
        <taxon>Pseudomonadota</taxon>
        <taxon>Alphaproteobacteria</taxon>
        <taxon>Caulobacterales</taxon>
        <taxon>Caulobacteraceae</taxon>
        <taxon>Caulobacter</taxon>
    </lineage>
</organism>
<evidence type="ECO:0000313" key="2">
    <source>
        <dbReference type="Proteomes" id="UP001057520"/>
    </source>
</evidence>
<reference evidence="1 2" key="1">
    <citation type="submission" date="2022-04" db="EMBL/GenBank/DDBJ databases">
        <title>Genome sequence of soybean root-associated Caulobacter segnis RL271.</title>
        <authorList>
            <person name="Longley R."/>
            <person name="Bonito G."/>
            <person name="Trigodet F."/>
            <person name="Crosson S."/>
            <person name="Fiebig A."/>
        </authorList>
    </citation>
    <scope>NUCLEOTIDE SEQUENCE [LARGE SCALE GENOMIC DNA]</scope>
    <source>
        <strain evidence="1 2">RL271</strain>
    </source>
</reference>
<dbReference type="EMBL" id="CP096040">
    <property type="protein sequence ID" value="USQ98430.1"/>
    <property type="molecule type" value="Genomic_DNA"/>
</dbReference>
<name>A0ABY5A030_9CAUL</name>
<proteinExistence type="predicted"/>
<keyword evidence="2" id="KW-1185">Reference proteome</keyword>
<evidence type="ECO:0000313" key="1">
    <source>
        <dbReference type="EMBL" id="USQ98430.1"/>
    </source>
</evidence>